<feature type="transmembrane region" description="Helical" evidence="1">
    <location>
        <begin position="135"/>
        <end position="164"/>
    </location>
</feature>
<evidence type="ECO:0000259" key="2">
    <source>
        <dbReference type="Pfam" id="PF01569"/>
    </source>
</evidence>
<dbReference type="OrthoDB" id="4935320at2"/>
<gene>
    <name evidence="3" type="ORF">SAMN04489764_4197</name>
</gene>
<name>A0A1H1HAN7_9ACTN</name>
<reference evidence="3 4" key="1">
    <citation type="submission" date="2016-10" db="EMBL/GenBank/DDBJ databases">
        <authorList>
            <person name="de Groot N.N."/>
        </authorList>
    </citation>
    <scope>NUCLEOTIDE SEQUENCE [LARGE SCALE GENOMIC DNA]</scope>
    <source>
        <strain evidence="3 4">DSM 43794</strain>
    </source>
</reference>
<feature type="transmembrane region" description="Helical" evidence="1">
    <location>
        <begin position="12"/>
        <end position="32"/>
    </location>
</feature>
<keyword evidence="1" id="KW-0472">Membrane</keyword>
<dbReference type="InterPro" id="IPR036938">
    <property type="entry name" value="PAP2/HPO_sf"/>
</dbReference>
<dbReference type="Gene3D" id="1.20.144.10">
    <property type="entry name" value="Phosphatidic acid phosphatase type 2/haloperoxidase"/>
    <property type="match status" value="1"/>
</dbReference>
<dbReference type="Proteomes" id="UP000217103">
    <property type="component" value="Unassembled WGS sequence"/>
</dbReference>
<organism evidence="3 4">
    <name type="scientific">Thermostaphylospora chromogena</name>
    <dbReference type="NCBI Taxonomy" id="35622"/>
    <lineage>
        <taxon>Bacteria</taxon>
        <taxon>Bacillati</taxon>
        <taxon>Actinomycetota</taxon>
        <taxon>Actinomycetes</taxon>
        <taxon>Streptosporangiales</taxon>
        <taxon>Thermomonosporaceae</taxon>
        <taxon>Thermostaphylospora</taxon>
    </lineage>
</organism>
<keyword evidence="1" id="KW-1133">Transmembrane helix</keyword>
<evidence type="ECO:0000313" key="4">
    <source>
        <dbReference type="Proteomes" id="UP000217103"/>
    </source>
</evidence>
<dbReference type="RefSeq" id="WP_093261239.1">
    <property type="nucleotide sequence ID" value="NZ_FNKK01000002.1"/>
</dbReference>
<feature type="transmembrane region" description="Helical" evidence="1">
    <location>
        <begin position="38"/>
        <end position="62"/>
    </location>
</feature>
<protein>
    <submittedName>
        <fullName evidence="3">PAP2 superfamily protein</fullName>
    </submittedName>
</protein>
<dbReference type="SUPFAM" id="SSF48317">
    <property type="entry name" value="Acid phosphatase/Vanadium-dependent haloperoxidase"/>
    <property type="match status" value="1"/>
</dbReference>
<dbReference type="InterPro" id="IPR000326">
    <property type="entry name" value="PAP2/HPO"/>
</dbReference>
<feature type="transmembrane region" description="Helical" evidence="1">
    <location>
        <begin position="176"/>
        <end position="197"/>
    </location>
</feature>
<feature type="domain" description="Phosphatidic acid phosphatase type 2/haloperoxidase" evidence="2">
    <location>
        <begin position="131"/>
        <end position="198"/>
    </location>
</feature>
<dbReference type="Pfam" id="PF01569">
    <property type="entry name" value="PAP2"/>
    <property type="match status" value="1"/>
</dbReference>
<accession>A0A1H1HAN7</accession>
<sequence length="200" mass="21161">MKQTRRRRTTLARALTGIFAPAHVVILLPLTVGGVTSGWAGIGWGLLAGVLCGWIPATVIHVGVRAGRFTDRHVREREQRPWLIGVIVALVVAALALLLLLDAPHVMVVTVAVMLATLAIIGPVTTVWKISFHTAVAFGAVVVLAQLWPAVPMYGIGAAVTALIGWSRVRLGDHTLAQVVAGALAGGTAAWLTIRWLGWS</sequence>
<proteinExistence type="predicted"/>
<keyword evidence="1" id="KW-0812">Transmembrane</keyword>
<feature type="transmembrane region" description="Helical" evidence="1">
    <location>
        <begin position="107"/>
        <end position="128"/>
    </location>
</feature>
<dbReference type="EMBL" id="FNKK01000002">
    <property type="protein sequence ID" value="SDR22188.1"/>
    <property type="molecule type" value="Genomic_DNA"/>
</dbReference>
<feature type="transmembrane region" description="Helical" evidence="1">
    <location>
        <begin position="82"/>
        <end position="101"/>
    </location>
</feature>
<evidence type="ECO:0000313" key="3">
    <source>
        <dbReference type="EMBL" id="SDR22188.1"/>
    </source>
</evidence>
<evidence type="ECO:0000256" key="1">
    <source>
        <dbReference type="SAM" id="Phobius"/>
    </source>
</evidence>
<keyword evidence="4" id="KW-1185">Reference proteome</keyword>
<dbReference type="STRING" id="35622.SAMN04489764_4197"/>
<dbReference type="AlphaFoldDB" id="A0A1H1HAN7"/>